<proteinExistence type="inferred from homology"/>
<evidence type="ECO:0000313" key="5">
    <source>
        <dbReference type="Proteomes" id="UP000004367"/>
    </source>
</evidence>
<dbReference type="GO" id="GO:0005886">
    <property type="term" value="C:plasma membrane"/>
    <property type="evidence" value="ECO:0007669"/>
    <property type="project" value="TreeGrafter"/>
</dbReference>
<evidence type="ECO:0000313" key="4">
    <source>
        <dbReference type="EMBL" id="GAB48804.1"/>
    </source>
</evidence>
<gene>
    <name evidence="4" type="ORF">MOPEL_083_00090</name>
</gene>
<comment type="caution">
    <text evidence="4">The sequence shown here is derived from an EMBL/GenBank/DDBJ whole genome shotgun (WGS) entry which is preliminary data.</text>
</comment>
<dbReference type="eggNOG" id="COG3879">
    <property type="taxonomic scope" value="Bacteria"/>
</dbReference>
<dbReference type="PANTHER" id="PTHR37313:SF4">
    <property type="entry name" value="CONSERVED MEMBRANE PROTEIN-RELATED"/>
    <property type="match status" value="1"/>
</dbReference>
<name>H5USU6_9MICO</name>
<reference evidence="4 5" key="1">
    <citation type="submission" date="2012-02" db="EMBL/GenBank/DDBJ databases">
        <title>Whole genome shotgun sequence of Mobilicoccus pelagius NBRC 104925.</title>
        <authorList>
            <person name="Yoshida Y."/>
            <person name="Hosoyama A."/>
            <person name="Tsuchikane K."/>
            <person name="Katsumata H."/>
            <person name="Yamazaki S."/>
            <person name="Fujita N."/>
        </authorList>
    </citation>
    <scope>NUCLEOTIDE SEQUENCE [LARGE SCALE GENOMIC DNA]</scope>
    <source>
        <strain evidence="4 5">NBRC 104925</strain>
    </source>
</reference>
<evidence type="ECO:0000256" key="2">
    <source>
        <dbReference type="SAM" id="MobiDB-lite"/>
    </source>
</evidence>
<evidence type="ECO:0000256" key="3">
    <source>
        <dbReference type="SAM" id="SignalP"/>
    </source>
</evidence>
<comment type="similarity">
    <text evidence="1">Belongs to the UPF0749 family.</text>
</comment>
<feature type="region of interest" description="Disordered" evidence="2">
    <location>
        <begin position="234"/>
        <end position="257"/>
    </location>
</feature>
<accession>H5USU6</accession>
<dbReference type="OrthoDB" id="3214641at2"/>
<dbReference type="AlphaFoldDB" id="H5USU6"/>
<evidence type="ECO:0000256" key="1">
    <source>
        <dbReference type="ARBA" id="ARBA00009108"/>
    </source>
</evidence>
<evidence type="ECO:0008006" key="6">
    <source>
        <dbReference type="Google" id="ProtNLM"/>
    </source>
</evidence>
<organism evidence="4 5">
    <name type="scientific">Mobilicoccus pelagius NBRC 104925</name>
    <dbReference type="NCBI Taxonomy" id="1089455"/>
    <lineage>
        <taxon>Bacteria</taxon>
        <taxon>Bacillati</taxon>
        <taxon>Actinomycetota</taxon>
        <taxon>Actinomycetes</taxon>
        <taxon>Micrococcales</taxon>
        <taxon>Dermatophilaceae</taxon>
        <taxon>Mobilicoccus</taxon>
    </lineage>
</organism>
<feature type="signal peptide" evidence="3">
    <location>
        <begin position="1"/>
        <end position="25"/>
    </location>
</feature>
<dbReference type="PANTHER" id="PTHR37313">
    <property type="entry name" value="UPF0749 PROTEIN RV1825"/>
    <property type="match status" value="1"/>
</dbReference>
<dbReference type="InterPro" id="IPR010273">
    <property type="entry name" value="DUF881"/>
</dbReference>
<dbReference type="Gene3D" id="3.30.70.1880">
    <property type="entry name" value="Protein of unknown function DUF881"/>
    <property type="match status" value="1"/>
</dbReference>
<keyword evidence="5" id="KW-1185">Reference proteome</keyword>
<dbReference type="EMBL" id="BAFE01000061">
    <property type="protein sequence ID" value="GAB48804.1"/>
    <property type="molecule type" value="Genomic_DNA"/>
</dbReference>
<sequence length="257" mass="27173">MTPCPRSVWTWIVPLVTGAAGLLFATSATTARGTDLRGDRPDLPALIHAREAEVARDAHRNDVLRREIAAQEQALPGGATLRTLREQEEELEERAGLTPVHGPAVRVTLDDAGLDAASLPEGVSVDDVVVHQQDVQAVVNALWAAGAEAMTIQDQRVLSTSAVRCVGNTLILGGRVYSPPFVVTAIGDQKALRAGLDADPAVAVYRDYVNRLGLGYRVETLEVTFGPSTGTVRPVHARPVTGGTASPTAVRTPSGRP</sequence>
<protein>
    <recommendedName>
        <fullName evidence="6">DUF881 domain-containing protein</fullName>
    </recommendedName>
</protein>
<keyword evidence="3" id="KW-0732">Signal</keyword>
<dbReference type="Pfam" id="PF05949">
    <property type="entry name" value="DUF881"/>
    <property type="match status" value="1"/>
</dbReference>
<dbReference type="RefSeq" id="WP_009482702.1">
    <property type="nucleotide sequence ID" value="NZ_BAFE01000061.1"/>
</dbReference>
<dbReference type="Proteomes" id="UP000004367">
    <property type="component" value="Unassembled WGS sequence"/>
</dbReference>
<dbReference type="STRING" id="1089455.MOPEL_083_00090"/>
<feature type="chain" id="PRO_5038717748" description="DUF881 domain-containing protein" evidence="3">
    <location>
        <begin position="26"/>
        <end position="257"/>
    </location>
</feature>